<evidence type="ECO:0000256" key="4">
    <source>
        <dbReference type="RuleBase" id="RU361161"/>
    </source>
</evidence>
<gene>
    <name evidence="6" type="ORF">GCM10022288_09890</name>
</gene>
<keyword evidence="3" id="KW-0119">Carbohydrate metabolism</keyword>
<dbReference type="PANTHER" id="PTHR42715:SF10">
    <property type="entry name" value="BETA-GLUCOSIDASE"/>
    <property type="match status" value="1"/>
</dbReference>
<feature type="domain" description="Fibronectin type III-like" evidence="5">
    <location>
        <begin position="593"/>
        <end position="663"/>
    </location>
</feature>
<dbReference type="RefSeq" id="WP_344774444.1">
    <property type="nucleotide sequence ID" value="NZ_BAABBX010000006.1"/>
</dbReference>
<comment type="similarity">
    <text evidence="1 4">Belongs to the glycosyl hydrolase 3 family.</text>
</comment>
<keyword evidence="7" id="KW-1185">Reference proteome</keyword>
<evidence type="ECO:0000256" key="2">
    <source>
        <dbReference type="ARBA" id="ARBA00022801"/>
    </source>
</evidence>
<dbReference type="InterPro" id="IPR017853">
    <property type="entry name" value="GH"/>
</dbReference>
<dbReference type="PANTHER" id="PTHR42715">
    <property type="entry name" value="BETA-GLUCOSIDASE"/>
    <property type="match status" value="1"/>
</dbReference>
<dbReference type="SUPFAM" id="SSF52279">
    <property type="entry name" value="Beta-D-glucan exohydrolase, C-terminal domain"/>
    <property type="match status" value="1"/>
</dbReference>
<dbReference type="SMART" id="SM01217">
    <property type="entry name" value="Fn3_like"/>
    <property type="match status" value="1"/>
</dbReference>
<dbReference type="InterPro" id="IPR026891">
    <property type="entry name" value="Fn3-like"/>
</dbReference>
<dbReference type="Pfam" id="PF01915">
    <property type="entry name" value="Glyco_hydro_3_C"/>
    <property type="match status" value="1"/>
</dbReference>
<dbReference type="PROSITE" id="PS00775">
    <property type="entry name" value="GLYCOSYL_HYDROL_F3"/>
    <property type="match status" value="1"/>
</dbReference>
<dbReference type="Proteomes" id="UP001500213">
    <property type="component" value="Unassembled WGS sequence"/>
</dbReference>
<sequence>MTDTTSRIDIPRLLAELSLEEKAALLDGSDFWNTQGDDSRGIPAIMLTDGPHGLRKQAEGADHLGLNASVPATCFPPAAGLASSWDPALMQRVGAALGDECRAADVAVLLGPGVNMKRSPLCGRNFEYFSEDPLLAGSLATGLVTGIQSKQVGTSLKHFAANNQETDRMTVDAQVDERTLREIYLPAFEKVVTEAQPWTVMCSYNKINGVYASENRWLLTEVLREDWGYEGLVVSDWGAVNERDKAVAAGLDLEMPSSAGVGQRRIVEAVAAGTLSEESVDAAVANVLGLVAKSQNREPLDSFDVDAHHALAREAALESAVLLKNEGGILPLAAQGGPVAVIGEFARTPRFQGAGSSQVNPTRIDSALEALELALLGKRELLFAPGFEIEADAADDALVAEAVEAARTAEVALVFLGLPPSYESEGYDREHMELPAQQLALLEAVAAVNENVVVVLSNGSAVTVSGWEGRAKAILEGWLLGQAGGSATAALLLGEANPSGKLAETIPVRFEDNPAIGNFPGENGVVRYGEGLLIGYRWYDAHALPVSYPFGHGLSYTSFAYSELAVDVLDDSASPRVRVGLTVTNTGRAAGAEVVQVYVTDAEASVYRPEQELRGFARVHLEPGQSQTVAIELDSRAFAFWSTAAHAWVVEGGSFDIRVGASSRDIRLTDTVTLTGAEITPPLAVDSTADQFLAHPRGGAWLREALAGTEMGAMLFDETHGRMMRAIPLVRLSRFPGAPFDESALAEAAALASAQA</sequence>
<dbReference type="InterPro" id="IPR013783">
    <property type="entry name" value="Ig-like_fold"/>
</dbReference>
<comment type="caution">
    <text evidence="6">The sequence shown here is derived from an EMBL/GenBank/DDBJ whole genome shotgun (WGS) entry which is preliminary data.</text>
</comment>
<evidence type="ECO:0000313" key="7">
    <source>
        <dbReference type="Proteomes" id="UP001500213"/>
    </source>
</evidence>
<proteinExistence type="inferred from homology"/>
<dbReference type="InterPro" id="IPR001764">
    <property type="entry name" value="Glyco_hydro_3_N"/>
</dbReference>
<dbReference type="InterPro" id="IPR036881">
    <property type="entry name" value="Glyco_hydro_3_C_sf"/>
</dbReference>
<reference evidence="7" key="1">
    <citation type="journal article" date="2019" name="Int. J. Syst. Evol. Microbiol.">
        <title>The Global Catalogue of Microorganisms (GCM) 10K type strain sequencing project: providing services to taxonomists for standard genome sequencing and annotation.</title>
        <authorList>
            <consortium name="The Broad Institute Genomics Platform"/>
            <consortium name="The Broad Institute Genome Sequencing Center for Infectious Disease"/>
            <person name="Wu L."/>
            <person name="Ma J."/>
        </authorList>
    </citation>
    <scope>NUCLEOTIDE SEQUENCE [LARGE SCALE GENOMIC DNA]</scope>
    <source>
        <strain evidence="7">JCM 17593</strain>
    </source>
</reference>
<protein>
    <submittedName>
        <fullName evidence="6">Glycoside hydrolase family 3 C-terminal domain-containing protein</fullName>
    </submittedName>
</protein>
<name>A0ABP8AMG3_9MICO</name>
<evidence type="ECO:0000256" key="1">
    <source>
        <dbReference type="ARBA" id="ARBA00005336"/>
    </source>
</evidence>
<dbReference type="GO" id="GO:0016787">
    <property type="term" value="F:hydrolase activity"/>
    <property type="evidence" value="ECO:0007669"/>
    <property type="project" value="UniProtKB-KW"/>
</dbReference>
<dbReference type="InterPro" id="IPR050288">
    <property type="entry name" value="Cellulose_deg_GH3"/>
</dbReference>
<keyword evidence="4" id="KW-0326">Glycosidase</keyword>
<dbReference type="Pfam" id="PF14310">
    <property type="entry name" value="Fn3-like"/>
    <property type="match status" value="1"/>
</dbReference>
<dbReference type="Pfam" id="PF00933">
    <property type="entry name" value="Glyco_hydro_3"/>
    <property type="match status" value="1"/>
</dbReference>
<dbReference type="InterPro" id="IPR036962">
    <property type="entry name" value="Glyco_hydro_3_N_sf"/>
</dbReference>
<dbReference type="Gene3D" id="3.40.50.1700">
    <property type="entry name" value="Glycoside hydrolase family 3 C-terminal domain"/>
    <property type="match status" value="1"/>
</dbReference>
<evidence type="ECO:0000256" key="3">
    <source>
        <dbReference type="ARBA" id="ARBA00023277"/>
    </source>
</evidence>
<dbReference type="PRINTS" id="PR00133">
    <property type="entry name" value="GLHYDRLASE3"/>
</dbReference>
<dbReference type="InterPro" id="IPR002772">
    <property type="entry name" value="Glyco_hydro_3_C"/>
</dbReference>
<evidence type="ECO:0000259" key="5">
    <source>
        <dbReference type="SMART" id="SM01217"/>
    </source>
</evidence>
<organism evidence="6 7">
    <name type="scientific">Gryllotalpicola kribbensis</name>
    <dbReference type="NCBI Taxonomy" id="993084"/>
    <lineage>
        <taxon>Bacteria</taxon>
        <taxon>Bacillati</taxon>
        <taxon>Actinomycetota</taxon>
        <taxon>Actinomycetes</taxon>
        <taxon>Micrococcales</taxon>
        <taxon>Microbacteriaceae</taxon>
        <taxon>Gryllotalpicola</taxon>
    </lineage>
</organism>
<keyword evidence="2 4" id="KW-0378">Hydrolase</keyword>
<dbReference type="SUPFAM" id="SSF51445">
    <property type="entry name" value="(Trans)glycosidases"/>
    <property type="match status" value="1"/>
</dbReference>
<dbReference type="Gene3D" id="2.60.40.10">
    <property type="entry name" value="Immunoglobulins"/>
    <property type="match status" value="1"/>
</dbReference>
<evidence type="ECO:0000313" key="6">
    <source>
        <dbReference type="EMBL" id="GAA4186397.1"/>
    </source>
</evidence>
<dbReference type="InterPro" id="IPR019800">
    <property type="entry name" value="Glyco_hydro_3_AS"/>
</dbReference>
<accession>A0ABP8AMG3</accession>
<dbReference type="EMBL" id="BAABBX010000006">
    <property type="protein sequence ID" value="GAA4186397.1"/>
    <property type="molecule type" value="Genomic_DNA"/>
</dbReference>
<dbReference type="Gene3D" id="3.20.20.300">
    <property type="entry name" value="Glycoside hydrolase, family 3, N-terminal domain"/>
    <property type="match status" value="1"/>
</dbReference>